<dbReference type="EMBL" id="JARKIK010000018">
    <property type="protein sequence ID" value="KAK8746000.1"/>
    <property type="molecule type" value="Genomic_DNA"/>
</dbReference>
<protein>
    <submittedName>
        <fullName evidence="1">Uncharacterized protein</fullName>
    </submittedName>
</protein>
<dbReference type="Proteomes" id="UP001445076">
    <property type="component" value="Unassembled WGS sequence"/>
</dbReference>
<reference evidence="1 2" key="1">
    <citation type="journal article" date="2024" name="BMC Genomics">
        <title>Genome assembly of redclaw crayfish (Cherax quadricarinatus) provides insights into its immune adaptation and hypoxia tolerance.</title>
        <authorList>
            <person name="Liu Z."/>
            <person name="Zheng J."/>
            <person name="Li H."/>
            <person name="Fang K."/>
            <person name="Wang S."/>
            <person name="He J."/>
            <person name="Zhou D."/>
            <person name="Weng S."/>
            <person name="Chi M."/>
            <person name="Gu Z."/>
            <person name="He J."/>
            <person name="Li F."/>
            <person name="Wang M."/>
        </authorList>
    </citation>
    <scope>NUCLEOTIDE SEQUENCE [LARGE SCALE GENOMIC DNA]</scope>
    <source>
        <strain evidence="1">ZL_2023a</strain>
    </source>
</reference>
<feature type="non-terminal residue" evidence="1">
    <location>
        <position position="1"/>
    </location>
</feature>
<comment type="caution">
    <text evidence="1">The sequence shown here is derived from an EMBL/GenBank/DDBJ whole genome shotgun (WGS) entry which is preliminary data.</text>
</comment>
<evidence type="ECO:0000313" key="2">
    <source>
        <dbReference type="Proteomes" id="UP001445076"/>
    </source>
</evidence>
<organism evidence="1 2">
    <name type="scientific">Cherax quadricarinatus</name>
    <name type="common">Australian red claw crayfish</name>
    <dbReference type="NCBI Taxonomy" id="27406"/>
    <lineage>
        <taxon>Eukaryota</taxon>
        <taxon>Metazoa</taxon>
        <taxon>Ecdysozoa</taxon>
        <taxon>Arthropoda</taxon>
        <taxon>Crustacea</taxon>
        <taxon>Multicrustacea</taxon>
        <taxon>Malacostraca</taxon>
        <taxon>Eumalacostraca</taxon>
        <taxon>Eucarida</taxon>
        <taxon>Decapoda</taxon>
        <taxon>Pleocyemata</taxon>
        <taxon>Astacidea</taxon>
        <taxon>Parastacoidea</taxon>
        <taxon>Parastacidae</taxon>
        <taxon>Cherax</taxon>
    </lineage>
</organism>
<gene>
    <name evidence="1" type="ORF">OTU49_017216</name>
</gene>
<evidence type="ECO:0000313" key="1">
    <source>
        <dbReference type="EMBL" id="KAK8746000.1"/>
    </source>
</evidence>
<dbReference type="AlphaFoldDB" id="A0AAW0XSQ8"/>
<proteinExistence type="predicted"/>
<sequence length="140" mass="15677">VLVRGESHLAAAARNISHLEEVNNSCHHDIQSYFQDHSYFRPKTSLQSQMNPVLSRVKWTTEGGGRLSAQHKQDSQLRRNEVIFLMKSVFSAGVITVNSSTIVHKVNKIITLIKYDFGLCKCCTDGSGNTFFSPLRKVAP</sequence>
<name>A0AAW0XSQ8_CHEQU</name>
<accession>A0AAW0XSQ8</accession>
<keyword evidence="2" id="KW-1185">Reference proteome</keyword>